<evidence type="ECO:0008006" key="4">
    <source>
        <dbReference type="Google" id="ProtNLM"/>
    </source>
</evidence>
<dbReference type="EMBL" id="MF668270">
    <property type="protein sequence ID" value="ASZ72969.1"/>
    <property type="molecule type" value="Genomic_DNA"/>
</dbReference>
<feature type="transmembrane region" description="Helical" evidence="1">
    <location>
        <begin position="111"/>
        <end position="131"/>
    </location>
</feature>
<feature type="transmembrane region" description="Helical" evidence="1">
    <location>
        <begin position="43"/>
        <end position="69"/>
    </location>
</feature>
<keyword evidence="1" id="KW-0472">Membrane</keyword>
<evidence type="ECO:0000313" key="3">
    <source>
        <dbReference type="Proteomes" id="UP000223506"/>
    </source>
</evidence>
<accession>A0A249XML5</accession>
<dbReference type="InterPro" id="IPR021737">
    <property type="entry name" value="Phage_phiKZ_Orf197"/>
</dbReference>
<reference evidence="2 3" key="1">
    <citation type="submission" date="2017-08" db="EMBL/GenBank/DDBJ databases">
        <authorList>
            <person name="Lee J.T."/>
            <person name="Rodriguez B.O."/>
            <person name="Araradian C.A."/>
            <person name="Abele A.N."/>
            <person name="Bradvica D."/>
            <person name="Santopoalo S.R."/>
            <person name="Estandian L.G."/>
            <person name="Nelson W.B."/>
            <person name="Goodwin E.C."/>
            <person name="Reddi K."/>
            <person name="Moberg-Parker J."/>
            <person name="Garlena R.A."/>
            <person name="Russell D.A."/>
            <person name="Pope W.H."/>
            <person name="Jacobs-Sera D."/>
            <person name="Hendrix R.W."/>
            <person name="Hatfull G.F."/>
        </authorList>
    </citation>
    <scope>NUCLEOTIDE SEQUENCE [LARGE SCALE GENOMIC DNA]</scope>
</reference>
<organism evidence="2 3">
    <name type="scientific">Mycobacterium phage Emma</name>
    <dbReference type="NCBI Taxonomy" id="2027893"/>
    <lineage>
        <taxon>Viruses</taxon>
        <taxon>Duplodnaviria</taxon>
        <taxon>Heunggongvirae</taxon>
        <taxon>Uroviricota</taxon>
        <taxon>Caudoviricetes</taxon>
        <taxon>Gracegardnervirinae</taxon>
        <taxon>Cheoctovirus</taxon>
        <taxon>Cheoctovirus emma</taxon>
    </lineage>
</organism>
<sequence>MSGIAAAIATTGLAHMVGDYLIQSHWMANAKTKQWLPAILHGITYGLPFLLITQSPAALAVIVVSHILIDHYRLARYVVWFRNQLAPREWRPALSEPTGSPSDAPPWLSTWLLFIADNILHMLINVAAVVWL</sequence>
<evidence type="ECO:0000256" key="1">
    <source>
        <dbReference type="SAM" id="Phobius"/>
    </source>
</evidence>
<dbReference type="Pfam" id="PF11750">
    <property type="entry name" value="DUF3307"/>
    <property type="match status" value="1"/>
</dbReference>
<feature type="transmembrane region" description="Helical" evidence="1">
    <location>
        <begin position="6"/>
        <end position="22"/>
    </location>
</feature>
<dbReference type="Proteomes" id="UP000223506">
    <property type="component" value="Segment"/>
</dbReference>
<name>A0A249XML5_9CAUD</name>
<gene>
    <name evidence="2" type="ORF">SEA_EMMA_93</name>
</gene>
<keyword evidence="1" id="KW-0812">Transmembrane</keyword>
<proteinExistence type="predicted"/>
<keyword evidence="1" id="KW-1133">Transmembrane helix</keyword>
<protein>
    <recommendedName>
        <fullName evidence="4">DUF3307 domain-containing protein</fullName>
    </recommendedName>
</protein>
<keyword evidence="3" id="KW-1185">Reference proteome</keyword>
<evidence type="ECO:0000313" key="2">
    <source>
        <dbReference type="EMBL" id="ASZ72969.1"/>
    </source>
</evidence>